<protein>
    <submittedName>
        <fullName evidence="4">Uncharacterized protein</fullName>
    </submittedName>
</protein>
<dbReference type="Pfam" id="PF15995">
    <property type="entry name" value="DUF4771"/>
    <property type="match status" value="1"/>
</dbReference>
<sequence>MVVSEYNAFLMLEKSLRWLRGMSVKQVSGCNKLLHALRDDIEQGTTYRVRESLSLLGLKPSMNAKQIKAIMALSQESDLAFLWFTWEAFYNTSHELTDEREEYSANEQLLLSAIAHLDMKTTLRALDEILPTSEHSKKYQEMLQAKERREAKRNRLRREEKCAPEPFVINKNMTIVERDEMLRKARKRVKCPRTSPRAKIDENTLPYLIPQLRPKLYVPMPMISTPKDRQVIFPRYEAYKNKLYRIPNESRWFATYELSPVKRIVKHCIADALAPLFESFRKPNGRSACNVHRMLEFATARQQEELTIETTKRCLSLFMGERKNKQRQLCVVRQLERDVEIATQKLHSDARKQLAHLQRLVGGPCSVGTGCAMCGKLGFDMEYKDRPHRLPDFSFLLDYDFTVNAPLLDDAHPDEPVKVIELGTEKVVRLITPHIVRTAQNTVGSTAHCRQGFRYAGNKNWSCAPVEGLIKVLDSKGEVKKIVLPRVDLNRYMPEVIATDTPGESIDSGDIFCSTRTAKNGVLQWDYFKIYKPPEASESQSQMTNQLNDSSIIRSYCIAALKKAMERTSLTYSSTEEFEEQQQQQPQRQRSTRELFYGTAKERSSRLYSGMESSSAGDTSDRICHKTKVESFKRNEIIDPDDVVMLTKLLKIAIDVLKKDPKFVLVTLPNAHMMPVLIDWVAARYGKTYNYRQMDDLAKSMMMINKNLKHNSFHQTVPYPNMRTINQYRYIESFEKFEKYFCEVVHVQQEYFDRLNKIALQESRLIWLAMHGYSNLAGSITDTFFAYLPAKEADFVRHRLWDPHNIRDMVALRRRDAK</sequence>
<dbReference type="PANTHER" id="PTHR41967:SF6">
    <property type="entry name" value="FI19406P1-RELATED"/>
    <property type="match status" value="1"/>
</dbReference>
<evidence type="ECO:0000259" key="3">
    <source>
        <dbReference type="Pfam" id="PF15995"/>
    </source>
</evidence>
<feature type="domain" description="DUF4771" evidence="3">
    <location>
        <begin position="637"/>
        <end position="795"/>
    </location>
</feature>
<evidence type="ECO:0000313" key="5">
    <source>
        <dbReference type="Proteomes" id="UP001200034"/>
    </source>
</evidence>
<organism evidence="4 5">
    <name type="scientific">Drosophila rubida</name>
    <dbReference type="NCBI Taxonomy" id="30044"/>
    <lineage>
        <taxon>Eukaryota</taxon>
        <taxon>Metazoa</taxon>
        <taxon>Ecdysozoa</taxon>
        <taxon>Arthropoda</taxon>
        <taxon>Hexapoda</taxon>
        <taxon>Insecta</taxon>
        <taxon>Pterygota</taxon>
        <taxon>Neoptera</taxon>
        <taxon>Endopterygota</taxon>
        <taxon>Diptera</taxon>
        <taxon>Brachycera</taxon>
        <taxon>Muscomorpha</taxon>
        <taxon>Ephydroidea</taxon>
        <taxon>Drosophilidae</taxon>
        <taxon>Drosophila</taxon>
    </lineage>
</organism>
<reference evidence="4" key="1">
    <citation type="journal article" date="2021" name="Mol. Ecol. Resour.">
        <title>Phylogenomic analyses of the genus Drosophila reveals genomic signals of climate adaptation.</title>
        <authorList>
            <person name="Li F."/>
            <person name="Rane R.V."/>
            <person name="Luria V."/>
            <person name="Xiong Z."/>
            <person name="Chen J."/>
            <person name="Li Z."/>
            <person name="Catullo R.A."/>
            <person name="Griffin P.C."/>
            <person name="Schiffer M."/>
            <person name="Pearce S."/>
            <person name="Lee S.F."/>
            <person name="McElroy K."/>
            <person name="Stocker A."/>
            <person name="Shirriffs J."/>
            <person name="Cockerell F."/>
            <person name="Coppin C."/>
            <person name="Sgro C.M."/>
            <person name="Karger A."/>
            <person name="Cain J.W."/>
            <person name="Weber J.A."/>
            <person name="Santpere G."/>
            <person name="Kirschner M.W."/>
            <person name="Hoffmann A.A."/>
            <person name="Oakeshott J.G."/>
            <person name="Zhang G."/>
        </authorList>
    </citation>
    <scope>NUCLEOTIDE SEQUENCE</scope>
    <source>
        <strain evidence="4">BGI-SZ-2011g</strain>
    </source>
</reference>
<comment type="caution">
    <text evidence="4">The sequence shown here is derived from an EMBL/GenBank/DDBJ whole genome shotgun (WGS) entry which is preliminary data.</text>
</comment>
<dbReference type="Proteomes" id="UP001200034">
    <property type="component" value="Unassembled WGS sequence"/>
</dbReference>
<evidence type="ECO:0000256" key="1">
    <source>
        <dbReference type="SAM" id="MobiDB-lite"/>
    </source>
</evidence>
<dbReference type="InterPro" id="IPR031936">
    <property type="entry name" value="DUF4771"/>
</dbReference>
<proteinExistence type="predicted"/>
<dbReference type="EMBL" id="JAJJHW010001127">
    <property type="protein sequence ID" value="KAH8378392.1"/>
    <property type="molecule type" value="Genomic_DNA"/>
</dbReference>
<evidence type="ECO:0000313" key="4">
    <source>
        <dbReference type="EMBL" id="KAH8378392.1"/>
    </source>
</evidence>
<feature type="domain" description="DUF4770" evidence="2">
    <location>
        <begin position="53"/>
        <end position="266"/>
    </location>
</feature>
<evidence type="ECO:0000259" key="2">
    <source>
        <dbReference type="Pfam" id="PF15994"/>
    </source>
</evidence>
<feature type="compositionally biased region" description="Low complexity" evidence="1">
    <location>
        <begin position="573"/>
        <end position="589"/>
    </location>
</feature>
<dbReference type="PANTHER" id="PTHR41967">
    <property type="entry name" value="FI19406P1-RELATED"/>
    <property type="match status" value="1"/>
</dbReference>
<keyword evidence="5" id="KW-1185">Reference proteome</keyword>
<accession>A0AAD4PPC7</accession>
<dbReference type="Pfam" id="PF15994">
    <property type="entry name" value="DUF4770"/>
    <property type="match status" value="1"/>
</dbReference>
<gene>
    <name evidence="4" type="ORF">KR093_011129</name>
</gene>
<name>A0AAD4PPC7_9MUSC</name>
<feature type="region of interest" description="Disordered" evidence="1">
    <location>
        <begin position="573"/>
        <end position="593"/>
    </location>
</feature>
<dbReference type="InterPro" id="IPR031935">
    <property type="entry name" value="DUF4770"/>
</dbReference>
<dbReference type="AlphaFoldDB" id="A0AAD4PPC7"/>